<keyword evidence="5" id="KW-0862">Zinc</keyword>
<accession>A0A166W2C0</accession>
<evidence type="ECO:0000256" key="2">
    <source>
        <dbReference type="ARBA" id="ARBA00022692"/>
    </source>
</evidence>
<evidence type="ECO:0000256" key="6">
    <source>
        <dbReference type="ARBA" id="ARBA00022989"/>
    </source>
</evidence>
<dbReference type="AlphaFoldDB" id="A0A166W2C0"/>
<dbReference type="PANTHER" id="PTHR46283">
    <property type="entry name" value="E3 UBIQUITIN-PROTEIN LIGASE MARCH5"/>
    <property type="match status" value="1"/>
</dbReference>
<protein>
    <recommendedName>
        <fullName evidence="9">RING-CH-type domain-containing protein</fullName>
    </recommendedName>
</protein>
<feature type="domain" description="RING-CH-type" evidence="9">
    <location>
        <begin position="8"/>
        <end position="80"/>
    </location>
</feature>
<dbReference type="GO" id="GO:0016020">
    <property type="term" value="C:membrane"/>
    <property type="evidence" value="ECO:0007669"/>
    <property type="project" value="UniProtKB-SubCell"/>
</dbReference>
<keyword evidence="4" id="KW-0863">Zinc-finger</keyword>
<evidence type="ECO:0000256" key="4">
    <source>
        <dbReference type="ARBA" id="ARBA00022771"/>
    </source>
</evidence>
<keyword evidence="2 8" id="KW-0812">Transmembrane</keyword>
<name>A0A166W2C0_9AGAM</name>
<sequence>MPAQVPTVDDLRVKLCYICREEETHDNPEDPPRQWTHPCNCTLVAHQSCLLEWIQTSQADAARAPNALKCPQCGARYEIDSYNPIPLKILDAGNKVLFVMGRMVTAAGLTALLVSFGTGIYIVSTAYGAYALKQILGKEMFDLLLTEDPSVWPWHAFFNLPLIPISLILSRTPLPTAIMPILPILLAWPSSTPVGPREISLINNWRPASTSPHHSWSTWPPSPAFIGLFILPFVRAMYKRGFARFSHWVLSTSPSQRPQVMRYIFNLNGPFPIRIGANIEARNANANANANANNANANAPRGDAPQGLRNAAGDAALALAAEGTIHITGSSLGRIVGGALAMPAISSFMGALLGRLSARSPLLRRFLAVRPTRGAVPPPLGPWSYADNWAGLSVPGQIGVAARLLVSVAFRGTRTWTECDPVWWRNSIGLGVFIVAKDCLHLLHLWYAKAELGTRTIRNKSFEGIDIRELDLIDPGRHR</sequence>
<dbReference type="SMART" id="SM00744">
    <property type="entry name" value="RINGv"/>
    <property type="match status" value="1"/>
</dbReference>
<dbReference type="InterPro" id="IPR013083">
    <property type="entry name" value="Znf_RING/FYVE/PHD"/>
</dbReference>
<evidence type="ECO:0000256" key="3">
    <source>
        <dbReference type="ARBA" id="ARBA00022723"/>
    </source>
</evidence>
<organism evidence="10">
    <name type="scientific">Athelia psychrophila</name>
    <dbReference type="NCBI Taxonomy" id="1759441"/>
    <lineage>
        <taxon>Eukaryota</taxon>
        <taxon>Fungi</taxon>
        <taxon>Dikarya</taxon>
        <taxon>Basidiomycota</taxon>
        <taxon>Agaricomycotina</taxon>
        <taxon>Agaricomycetes</taxon>
        <taxon>Agaricomycetidae</taxon>
        <taxon>Atheliales</taxon>
        <taxon>Atheliaceae</taxon>
        <taxon>Athelia</taxon>
    </lineage>
</organism>
<evidence type="ECO:0000256" key="7">
    <source>
        <dbReference type="ARBA" id="ARBA00023136"/>
    </source>
</evidence>
<dbReference type="PROSITE" id="PS51292">
    <property type="entry name" value="ZF_RING_CH"/>
    <property type="match status" value="1"/>
</dbReference>
<evidence type="ECO:0000256" key="5">
    <source>
        <dbReference type="ARBA" id="ARBA00022833"/>
    </source>
</evidence>
<dbReference type="Gene3D" id="3.30.40.10">
    <property type="entry name" value="Zinc/RING finger domain, C3HC4 (zinc finger)"/>
    <property type="match status" value="1"/>
</dbReference>
<dbReference type="InterPro" id="IPR011016">
    <property type="entry name" value="Znf_RING-CH"/>
</dbReference>
<evidence type="ECO:0000256" key="8">
    <source>
        <dbReference type="SAM" id="Phobius"/>
    </source>
</evidence>
<evidence type="ECO:0000256" key="1">
    <source>
        <dbReference type="ARBA" id="ARBA00004141"/>
    </source>
</evidence>
<dbReference type="SUPFAM" id="SSF57850">
    <property type="entry name" value="RING/U-box"/>
    <property type="match status" value="1"/>
</dbReference>
<gene>
    <name evidence="10" type="ORF">FIBSPDRAFT_811513</name>
</gene>
<dbReference type="Pfam" id="PF12906">
    <property type="entry name" value="RINGv"/>
    <property type="match status" value="1"/>
</dbReference>
<dbReference type="STRING" id="436010.A0A166W2C0"/>
<keyword evidence="7 8" id="KW-0472">Membrane</keyword>
<dbReference type="EMBL" id="KV417483">
    <property type="protein sequence ID" value="KZP33306.1"/>
    <property type="molecule type" value="Genomic_DNA"/>
</dbReference>
<feature type="transmembrane region" description="Helical" evidence="8">
    <location>
        <begin position="104"/>
        <end position="132"/>
    </location>
</feature>
<dbReference type="OrthoDB" id="5817083at2759"/>
<proteinExistence type="predicted"/>
<keyword evidence="6 8" id="KW-1133">Transmembrane helix</keyword>
<comment type="subcellular location">
    <subcellularLocation>
        <location evidence="1">Membrane</location>
        <topology evidence="1">Multi-pass membrane protein</topology>
    </subcellularLocation>
</comment>
<evidence type="ECO:0000259" key="9">
    <source>
        <dbReference type="PROSITE" id="PS51292"/>
    </source>
</evidence>
<evidence type="ECO:0000313" key="10">
    <source>
        <dbReference type="EMBL" id="KZP33306.1"/>
    </source>
</evidence>
<reference evidence="10" key="1">
    <citation type="journal article" date="2016" name="Mol. Biol. Evol.">
        <title>Comparative Genomics of Early-Diverging Mushroom-Forming Fungi Provides Insights into the Origins of Lignocellulose Decay Capabilities.</title>
        <authorList>
            <person name="Nagy L.G."/>
            <person name="Riley R."/>
            <person name="Tritt A."/>
            <person name="Adam C."/>
            <person name="Daum C."/>
            <person name="Floudas D."/>
            <person name="Sun H."/>
            <person name="Yadav J.S."/>
            <person name="Pangilinan J."/>
            <person name="Larsson K.H."/>
            <person name="Matsuura K."/>
            <person name="Barry K."/>
            <person name="Labutti K."/>
            <person name="Kuo R."/>
            <person name="Ohm R.A."/>
            <person name="Bhattacharya S.S."/>
            <person name="Shirouzu T."/>
            <person name="Yoshinaga Y."/>
            <person name="Martin F.M."/>
            <person name="Grigoriev I.V."/>
            <person name="Hibbett D.S."/>
        </authorList>
    </citation>
    <scope>NUCLEOTIDE SEQUENCE [LARGE SCALE GENOMIC DNA]</scope>
    <source>
        <strain evidence="10">CBS 109695</strain>
    </source>
</reference>
<dbReference type="GO" id="GO:0008270">
    <property type="term" value="F:zinc ion binding"/>
    <property type="evidence" value="ECO:0007669"/>
    <property type="project" value="UniProtKB-KW"/>
</dbReference>
<keyword evidence="3" id="KW-0479">Metal-binding</keyword>